<dbReference type="OrthoDB" id="9805609at2"/>
<dbReference type="InterPro" id="IPR037147">
    <property type="entry name" value="Ribosomal_bL28_sf"/>
</dbReference>
<evidence type="ECO:0000256" key="5">
    <source>
        <dbReference type="HAMAP-Rule" id="MF_00373"/>
    </source>
</evidence>
<protein>
    <recommendedName>
        <fullName evidence="4 5">Large ribosomal subunit protein bL28</fullName>
    </recommendedName>
</protein>
<dbReference type="AlphaFoldDB" id="A0A4R2EJT4"/>
<dbReference type="GO" id="GO:1990904">
    <property type="term" value="C:ribonucleoprotein complex"/>
    <property type="evidence" value="ECO:0007669"/>
    <property type="project" value="UniProtKB-KW"/>
</dbReference>
<dbReference type="Pfam" id="PF00830">
    <property type="entry name" value="Ribosomal_L28"/>
    <property type="match status" value="1"/>
</dbReference>
<dbReference type="EMBL" id="SLWB01000013">
    <property type="protein sequence ID" value="TCN64489.1"/>
    <property type="molecule type" value="Genomic_DNA"/>
</dbReference>
<comment type="caution">
    <text evidence="6">The sequence shown here is derived from an EMBL/GenBank/DDBJ whole genome shotgun (WGS) entry which is preliminary data.</text>
</comment>
<dbReference type="GO" id="GO:0006412">
    <property type="term" value="P:translation"/>
    <property type="evidence" value="ECO:0007669"/>
    <property type="project" value="UniProtKB-UniRule"/>
</dbReference>
<keyword evidence="3 5" id="KW-0687">Ribonucleoprotein</keyword>
<dbReference type="FunFam" id="2.30.170.40:FF:000001">
    <property type="entry name" value="50S ribosomal protein L28"/>
    <property type="match status" value="1"/>
</dbReference>
<evidence type="ECO:0000256" key="4">
    <source>
        <dbReference type="ARBA" id="ARBA00035174"/>
    </source>
</evidence>
<dbReference type="Proteomes" id="UP000294830">
    <property type="component" value="Unassembled WGS sequence"/>
</dbReference>
<dbReference type="HAMAP" id="MF_00373">
    <property type="entry name" value="Ribosomal_bL28"/>
    <property type="match status" value="1"/>
</dbReference>
<dbReference type="PANTHER" id="PTHR13528:SF2">
    <property type="entry name" value="LARGE RIBOSOMAL SUBUNIT PROTEIN BL28M"/>
    <property type="match status" value="1"/>
</dbReference>
<comment type="similarity">
    <text evidence="1 5">Belongs to the bacterial ribosomal protein bL28 family.</text>
</comment>
<keyword evidence="7" id="KW-1185">Reference proteome</keyword>
<dbReference type="Gene3D" id="2.30.170.40">
    <property type="entry name" value="Ribosomal protein L28/L24"/>
    <property type="match status" value="1"/>
</dbReference>
<dbReference type="InterPro" id="IPR034704">
    <property type="entry name" value="Ribosomal_bL28/bL31-like_sf"/>
</dbReference>
<name>A0A4R2EJT4_9BACT</name>
<keyword evidence="2 5" id="KW-0689">Ribosomal protein</keyword>
<organism evidence="6 7">
    <name type="scientific">Acetobacteroides hydrogenigenes</name>
    <dbReference type="NCBI Taxonomy" id="979970"/>
    <lineage>
        <taxon>Bacteria</taxon>
        <taxon>Pseudomonadati</taxon>
        <taxon>Bacteroidota</taxon>
        <taxon>Bacteroidia</taxon>
        <taxon>Bacteroidales</taxon>
        <taxon>Rikenellaceae</taxon>
        <taxon>Acetobacteroides</taxon>
    </lineage>
</organism>
<dbReference type="GO" id="GO:0003735">
    <property type="term" value="F:structural constituent of ribosome"/>
    <property type="evidence" value="ECO:0007669"/>
    <property type="project" value="InterPro"/>
</dbReference>
<reference evidence="6 7" key="1">
    <citation type="submission" date="2019-03" db="EMBL/GenBank/DDBJ databases">
        <title>Genomic Encyclopedia of Archaeal and Bacterial Type Strains, Phase II (KMG-II): from individual species to whole genera.</title>
        <authorList>
            <person name="Goeker M."/>
        </authorList>
    </citation>
    <scope>NUCLEOTIDE SEQUENCE [LARGE SCALE GENOMIC DNA]</scope>
    <source>
        <strain evidence="6 7">RL-C</strain>
    </source>
</reference>
<dbReference type="InterPro" id="IPR001383">
    <property type="entry name" value="Ribosomal_bL28_bact-type"/>
</dbReference>
<evidence type="ECO:0000256" key="3">
    <source>
        <dbReference type="ARBA" id="ARBA00023274"/>
    </source>
</evidence>
<dbReference type="PANTHER" id="PTHR13528">
    <property type="entry name" value="39S RIBOSOMAL PROTEIN L28, MITOCHONDRIAL"/>
    <property type="match status" value="1"/>
</dbReference>
<dbReference type="SUPFAM" id="SSF143800">
    <property type="entry name" value="L28p-like"/>
    <property type="match status" value="1"/>
</dbReference>
<evidence type="ECO:0000313" key="7">
    <source>
        <dbReference type="Proteomes" id="UP000294830"/>
    </source>
</evidence>
<evidence type="ECO:0000256" key="2">
    <source>
        <dbReference type="ARBA" id="ARBA00022980"/>
    </source>
</evidence>
<dbReference type="NCBIfam" id="TIGR00009">
    <property type="entry name" value="L28"/>
    <property type="match status" value="1"/>
</dbReference>
<proteinExistence type="inferred from homology"/>
<accession>A0A4R2EJT4</accession>
<dbReference type="GO" id="GO:0005840">
    <property type="term" value="C:ribosome"/>
    <property type="evidence" value="ECO:0007669"/>
    <property type="project" value="UniProtKB-KW"/>
</dbReference>
<dbReference type="InterPro" id="IPR026569">
    <property type="entry name" value="Ribosomal_bL28"/>
</dbReference>
<gene>
    <name evidence="5" type="primary">rpmB</name>
    <name evidence="6" type="ORF">CLV25_11313</name>
</gene>
<dbReference type="RefSeq" id="WP_131839915.1">
    <property type="nucleotide sequence ID" value="NZ_SLWB01000013.1"/>
</dbReference>
<sequence length="80" mass="9058">MSKVCQITGRKVQVGNNVSHSKRRTKRTFEPNLKTKRFFLVEENRWVTLKVSAQGIRTINKNGLKNALDKAQAAGLIGIY</sequence>
<evidence type="ECO:0000313" key="6">
    <source>
        <dbReference type="EMBL" id="TCN64489.1"/>
    </source>
</evidence>
<evidence type="ECO:0000256" key="1">
    <source>
        <dbReference type="ARBA" id="ARBA00008760"/>
    </source>
</evidence>